<dbReference type="Pfam" id="PF16123">
    <property type="entry name" value="HAGH_C"/>
    <property type="match status" value="1"/>
</dbReference>
<name>A0AAV2HP47_LYMST</name>
<dbReference type="PANTHER" id="PTHR11935">
    <property type="entry name" value="BETA LACTAMASE DOMAIN"/>
    <property type="match status" value="1"/>
</dbReference>
<organism evidence="7 8">
    <name type="scientific">Lymnaea stagnalis</name>
    <name type="common">Great pond snail</name>
    <name type="synonym">Helix stagnalis</name>
    <dbReference type="NCBI Taxonomy" id="6523"/>
    <lineage>
        <taxon>Eukaryota</taxon>
        <taxon>Metazoa</taxon>
        <taxon>Spiralia</taxon>
        <taxon>Lophotrochozoa</taxon>
        <taxon>Mollusca</taxon>
        <taxon>Gastropoda</taxon>
        <taxon>Heterobranchia</taxon>
        <taxon>Euthyneura</taxon>
        <taxon>Panpulmonata</taxon>
        <taxon>Hygrophila</taxon>
        <taxon>Lymnaeoidea</taxon>
        <taxon>Lymnaeidae</taxon>
        <taxon>Lymnaea</taxon>
    </lineage>
</organism>
<evidence type="ECO:0000256" key="2">
    <source>
        <dbReference type="ARBA" id="ARBA00006759"/>
    </source>
</evidence>
<dbReference type="PIRSF" id="PIRSF005457">
    <property type="entry name" value="Glx"/>
    <property type="match status" value="1"/>
</dbReference>
<dbReference type="InterPro" id="IPR017782">
    <property type="entry name" value="Hydroxyacylglutathione_Hdrlase"/>
</dbReference>
<dbReference type="Gene3D" id="3.60.15.10">
    <property type="entry name" value="Ribonuclease Z/Hydroxyacylglutathione hydrolase-like"/>
    <property type="match status" value="1"/>
</dbReference>
<comment type="cofactor">
    <cofactor evidence="1">
        <name>Zn(2+)</name>
        <dbReference type="ChEBI" id="CHEBI:29105"/>
    </cofactor>
</comment>
<dbReference type="InterPro" id="IPR036866">
    <property type="entry name" value="RibonucZ/Hydroxyglut_hydro"/>
</dbReference>
<sequence>MAKDGSCLFRLGYTLYTRTRLGYYYHLKDIKKAREKLGDNGHSELTHFDFGNLRILPIPMLLDNYAYLVSDIKNKKSVLIDPGHAEAAQKVLTMRNIHPDAILITHKHWDHSGGNRELRQLFPNIPIYGGSLDNIPDCTHLLIDQDEIEFGDLKFQVLFTPGHTVGHIVYLLHGNPFKAEDSLFSGDCLFLAGCGRMFEAPSSVMLSSLERLSKLNDKTLLWPGHEYAIENLKFAHHLNPDNDALQKKFDWVKIRRESSLCTCPSTIGEEKMYNPFLRTSNEDVLRGLGMIDNGEFVEPSDESRARALQLIREQKDAFNYKL</sequence>
<evidence type="ECO:0000313" key="8">
    <source>
        <dbReference type="Proteomes" id="UP001497497"/>
    </source>
</evidence>
<dbReference type="Pfam" id="PF00753">
    <property type="entry name" value="Lactamase_B"/>
    <property type="match status" value="1"/>
</dbReference>
<evidence type="ECO:0000256" key="3">
    <source>
        <dbReference type="ARBA" id="ARBA00022723"/>
    </source>
</evidence>
<dbReference type="HAMAP" id="MF_01374">
    <property type="entry name" value="Glyoxalase_2"/>
    <property type="match status" value="1"/>
</dbReference>
<dbReference type="AlphaFoldDB" id="A0AAV2HP47"/>
<comment type="similarity">
    <text evidence="2">Belongs to the metallo-beta-lactamase superfamily. Glyoxalase II family.</text>
</comment>
<evidence type="ECO:0000313" key="7">
    <source>
        <dbReference type="EMBL" id="CAL1535830.1"/>
    </source>
</evidence>
<evidence type="ECO:0000256" key="4">
    <source>
        <dbReference type="ARBA" id="ARBA00022801"/>
    </source>
</evidence>
<feature type="domain" description="Metallo-beta-lactamase" evidence="6">
    <location>
        <begin position="63"/>
        <end position="225"/>
    </location>
</feature>
<keyword evidence="3" id="KW-0479">Metal-binding</keyword>
<evidence type="ECO:0000256" key="1">
    <source>
        <dbReference type="ARBA" id="ARBA00001947"/>
    </source>
</evidence>
<dbReference type="PANTHER" id="PTHR11935:SF116">
    <property type="entry name" value="HYDROLASE PNKD-RELATED"/>
    <property type="match status" value="1"/>
</dbReference>
<dbReference type="InterPro" id="IPR035680">
    <property type="entry name" value="Clx_II_MBL"/>
</dbReference>
<accession>A0AAV2HP47</accession>
<dbReference type="GO" id="GO:0005739">
    <property type="term" value="C:mitochondrion"/>
    <property type="evidence" value="ECO:0007669"/>
    <property type="project" value="TreeGrafter"/>
</dbReference>
<dbReference type="SMART" id="SM00849">
    <property type="entry name" value="Lactamase_B"/>
    <property type="match status" value="1"/>
</dbReference>
<keyword evidence="4" id="KW-0378">Hydrolase</keyword>
<dbReference type="GO" id="GO:0004416">
    <property type="term" value="F:hydroxyacylglutathione hydrolase activity"/>
    <property type="evidence" value="ECO:0007669"/>
    <property type="project" value="InterPro"/>
</dbReference>
<keyword evidence="8" id="KW-1185">Reference proteome</keyword>
<evidence type="ECO:0000259" key="6">
    <source>
        <dbReference type="SMART" id="SM00849"/>
    </source>
</evidence>
<keyword evidence="5" id="KW-0862">Zinc</keyword>
<dbReference type="CDD" id="cd07723">
    <property type="entry name" value="hydroxyacylglutathione_hydrolase_MBL-fold"/>
    <property type="match status" value="1"/>
</dbReference>
<dbReference type="EMBL" id="CAXITT010000212">
    <property type="protein sequence ID" value="CAL1535830.1"/>
    <property type="molecule type" value="Genomic_DNA"/>
</dbReference>
<protein>
    <recommendedName>
        <fullName evidence="6">Metallo-beta-lactamase domain-containing protein</fullName>
    </recommendedName>
</protein>
<reference evidence="7 8" key="1">
    <citation type="submission" date="2024-04" db="EMBL/GenBank/DDBJ databases">
        <authorList>
            <consortium name="Genoscope - CEA"/>
            <person name="William W."/>
        </authorList>
    </citation>
    <scope>NUCLEOTIDE SEQUENCE [LARGE SCALE GENOMIC DNA]</scope>
</reference>
<evidence type="ECO:0000256" key="5">
    <source>
        <dbReference type="ARBA" id="ARBA00022833"/>
    </source>
</evidence>
<dbReference type="GO" id="GO:0046872">
    <property type="term" value="F:metal ion binding"/>
    <property type="evidence" value="ECO:0007669"/>
    <property type="project" value="UniProtKB-KW"/>
</dbReference>
<dbReference type="InterPro" id="IPR001279">
    <property type="entry name" value="Metallo-B-lactamas"/>
</dbReference>
<dbReference type="InterPro" id="IPR032282">
    <property type="entry name" value="HAGH_C"/>
</dbReference>
<comment type="caution">
    <text evidence="7">The sequence shown here is derived from an EMBL/GenBank/DDBJ whole genome shotgun (WGS) entry which is preliminary data.</text>
</comment>
<proteinExistence type="inferred from homology"/>
<dbReference type="Proteomes" id="UP001497497">
    <property type="component" value="Unassembled WGS sequence"/>
</dbReference>
<dbReference type="NCBIfam" id="TIGR03413">
    <property type="entry name" value="GSH_gloB"/>
    <property type="match status" value="1"/>
</dbReference>
<gene>
    <name evidence="7" type="ORF">GSLYS_00009790001</name>
</gene>
<dbReference type="SUPFAM" id="SSF56281">
    <property type="entry name" value="Metallo-hydrolase/oxidoreductase"/>
    <property type="match status" value="1"/>
</dbReference>
<dbReference type="GO" id="GO:0019243">
    <property type="term" value="P:methylglyoxal catabolic process to D-lactate via S-lactoyl-glutathione"/>
    <property type="evidence" value="ECO:0007669"/>
    <property type="project" value="InterPro"/>
</dbReference>